<name>A0A0G0YZ22_9BACT</name>
<dbReference type="InterPro" id="IPR008880">
    <property type="entry name" value="Trigger_fac_C"/>
</dbReference>
<dbReference type="InterPro" id="IPR037041">
    <property type="entry name" value="Trigger_fac_C_sf"/>
</dbReference>
<organism evidence="13 14">
    <name type="scientific">candidate division CPR1 bacterium GW2011_GWA2_42_17</name>
    <dbReference type="NCBI Taxonomy" id="1618341"/>
    <lineage>
        <taxon>Bacteria</taxon>
        <taxon>candidate division CPR1</taxon>
    </lineage>
</organism>
<evidence type="ECO:0000256" key="1">
    <source>
        <dbReference type="ARBA" id="ARBA00000971"/>
    </source>
</evidence>
<comment type="catalytic activity">
    <reaction evidence="1">
        <text>[protein]-peptidylproline (omega=180) = [protein]-peptidylproline (omega=0)</text>
        <dbReference type="Rhea" id="RHEA:16237"/>
        <dbReference type="Rhea" id="RHEA-COMP:10747"/>
        <dbReference type="Rhea" id="RHEA-COMP:10748"/>
        <dbReference type="ChEBI" id="CHEBI:83833"/>
        <dbReference type="ChEBI" id="CHEBI:83834"/>
        <dbReference type="EC" id="5.2.1.8"/>
    </reaction>
</comment>
<feature type="domain" description="PPIase FKBP-type" evidence="10">
    <location>
        <begin position="66"/>
        <end position="144"/>
    </location>
</feature>
<dbReference type="SUPFAM" id="SSF109998">
    <property type="entry name" value="Triger factor/SurA peptide-binding domain-like"/>
    <property type="match status" value="1"/>
</dbReference>
<dbReference type="InterPro" id="IPR027304">
    <property type="entry name" value="Trigger_fact/SurA_dom_sf"/>
</dbReference>
<dbReference type="GO" id="GO:0005737">
    <property type="term" value="C:cytoplasm"/>
    <property type="evidence" value="ECO:0007669"/>
    <property type="project" value="UniProtKB-SubCell"/>
</dbReference>
<dbReference type="NCBIfam" id="TIGR00115">
    <property type="entry name" value="tig"/>
    <property type="match status" value="1"/>
</dbReference>
<protein>
    <recommendedName>
        <fullName evidence="5">Trigger factor</fullName>
        <ecNumber evidence="4">5.2.1.8</ecNumber>
    </recommendedName>
    <alternativeName>
        <fullName evidence="9">PPIase</fullName>
    </alternativeName>
</protein>
<dbReference type="GO" id="GO:0006457">
    <property type="term" value="P:protein folding"/>
    <property type="evidence" value="ECO:0007669"/>
    <property type="project" value="InterPro"/>
</dbReference>
<proteinExistence type="inferred from homology"/>
<evidence type="ECO:0000259" key="11">
    <source>
        <dbReference type="Pfam" id="PF05697"/>
    </source>
</evidence>
<dbReference type="Pfam" id="PF00254">
    <property type="entry name" value="FKBP_C"/>
    <property type="match status" value="1"/>
</dbReference>
<evidence type="ECO:0000259" key="12">
    <source>
        <dbReference type="Pfam" id="PF05698"/>
    </source>
</evidence>
<dbReference type="Gene3D" id="3.10.50.40">
    <property type="match status" value="1"/>
</dbReference>
<evidence type="ECO:0000256" key="6">
    <source>
        <dbReference type="ARBA" id="ARBA00023110"/>
    </source>
</evidence>
<comment type="similarity">
    <text evidence="3">Belongs to the FKBP-type PPIase family. Tig subfamily.</text>
</comment>
<dbReference type="AlphaFoldDB" id="A0A0G0YZ22"/>
<dbReference type="EC" id="5.2.1.8" evidence="4"/>
<comment type="caution">
    <text evidence="13">The sequence shown here is derived from an EMBL/GenBank/DDBJ whole genome shotgun (WGS) entry which is preliminary data.</text>
</comment>
<dbReference type="SUPFAM" id="SSF54534">
    <property type="entry name" value="FKBP-like"/>
    <property type="match status" value="1"/>
</dbReference>
<dbReference type="InterPro" id="IPR046357">
    <property type="entry name" value="PPIase_dom_sf"/>
</dbReference>
<comment type="subcellular location">
    <subcellularLocation>
        <location evidence="2">Cytoplasm</location>
    </subcellularLocation>
</comment>
<keyword evidence="7" id="KW-0143">Chaperone</keyword>
<evidence type="ECO:0000313" key="14">
    <source>
        <dbReference type="Proteomes" id="UP000034875"/>
    </source>
</evidence>
<evidence type="ECO:0000256" key="8">
    <source>
        <dbReference type="ARBA" id="ARBA00023235"/>
    </source>
</evidence>
<evidence type="ECO:0000256" key="2">
    <source>
        <dbReference type="ARBA" id="ARBA00004496"/>
    </source>
</evidence>
<evidence type="ECO:0000256" key="4">
    <source>
        <dbReference type="ARBA" id="ARBA00013194"/>
    </source>
</evidence>
<feature type="domain" description="Trigger factor C-terminal" evidence="12">
    <location>
        <begin position="172"/>
        <end position="329"/>
    </location>
</feature>
<dbReference type="InterPro" id="IPR005215">
    <property type="entry name" value="Trig_fac"/>
</dbReference>
<feature type="domain" description="Trigger factor ribosome-binding bacterial" evidence="11">
    <location>
        <begin position="3"/>
        <end position="52"/>
    </location>
</feature>
<dbReference type="GO" id="GO:0003755">
    <property type="term" value="F:peptidyl-prolyl cis-trans isomerase activity"/>
    <property type="evidence" value="ECO:0007669"/>
    <property type="project" value="UniProtKB-KW"/>
</dbReference>
<dbReference type="InterPro" id="IPR008881">
    <property type="entry name" value="Trigger_fac_ribosome-bd_bac"/>
</dbReference>
<dbReference type="Pfam" id="PF05698">
    <property type="entry name" value="Trigger_C"/>
    <property type="match status" value="1"/>
</dbReference>
<reference evidence="13 14" key="1">
    <citation type="journal article" date="2015" name="Nature">
        <title>rRNA introns, odd ribosomes, and small enigmatic genomes across a large radiation of phyla.</title>
        <authorList>
            <person name="Brown C.T."/>
            <person name="Hug L.A."/>
            <person name="Thomas B.C."/>
            <person name="Sharon I."/>
            <person name="Castelle C.J."/>
            <person name="Singh A."/>
            <person name="Wilkins M.J."/>
            <person name="Williams K.H."/>
            <person name="Banfield J.F."/>
        </authorList>
    </citation>
    <scope>NUCLEOTIDE SEQUENCE [LARGE SCALE GENOMIC DNA]</scope>
</reference>
<dbReference type="Pfam" id="PF05697">
    <property type="entry name" value="Trigger_N"/>
    <property type="match status" value="1"/>
</dbReference>
<sequence length="334" mass="38553">NIKKMARGSDFEYEAIFSLIPEIKLGDWKDLKVLKKPVEAKDDETEKVIQDLREQRADFISIDRGIAKGDQVEMEYEMYMDNLRTEEGKQKTDKMIIGRGLFLPEVEENLIGLKAGDEKSFKITYKPDYAQKRFAGKAVEFRVAIKGVCEAKLPEATDEWAKSFGNFENIGQLREAIKKNLLSEKEMKEEERTELEALDLILNTATFGEIPEILVSSETENMLAELKQSIEHQKLSFAKYLEMIKKTEDDLRKEFTAKAEKRIKTTLIVREIAKLENLKVSDEEVEEEMEIAKGEHAGHGHKDEYYESDEFRDRLENILLSRKAVGFIKGQIVK</sequence>
<evidence type="ECO:0000256" key="9">
    <source>
        <dbReference type="ARBA" id="ARBA00029986"/>
    </source>
</evidence>
<feature type="non-terminal residue" evidence="13">
    <location>
        <position position="1"/>
    </location>
</feature>
<dbReference type="EMBL" id="LCCZ01000051">
    <property type="protein sequence ID" value="KKS41832.1"/>
    <property type="molecule type" value="Genomic_DNA"/>
</dbReference>
<evidence type="ECO:0000256" key="3">
    <source>
        <dbReference type="ARBA" id="ARBA00005464"/>
    </source>
</evidence>
<evidence type="ECO:0000256" key="7">
    <source>
        <dbReference type="ARBA" id="ARBA00023186"/>
    </source>
</evidence>
<dbReference type="Gene3D" id="1.10.3120.10">
    <property type="entry name" value="Trigger factor, C-terminal domain"/>
    <property type="match status" value="1"/>
</dbReference>
<evidence type="ECO:0000256" key="5">
    <source>
        <dbReference type="ARBA" id="ARBA00016902"/>
    </source>
</evidence>
<dbReference type="Proteomes" id="UP000034875">
    <property type="component" value="Unassembled WGS sequence"/>
</dbReference>
<accession>A0A0G0YZ22</accession>
<keyword evidence="6" id="KW-0697">Rotamase</keyword>
<evidence type="ECO:0000313" key="13">
    <source>
        <dbReference type="EMBL" id="KKS41832.1"/>
    </source>
</evidence>
<keyword evidence="8" id="KW-0413">Isomerase</keyword>
<dbReference type="GO" id="GO:0015031">
    <property type="term" value="P:protein transport"/>
    <property type="evidence" value="ECO:0007669"/>
    <property type="project" value="InterPro"/>
</dbReference>
<dbReference type="InterPro" id="IPR001179">
    <property type="entry name" value="PPIase_FKBP_dom"/>
</dbReference>
<evidence type="ECO:0000259" key="10">
    <source>
        <dbReference type="Pfam" id="PF00254"/>
    </source>
</evidence>
<gene>
    <name evidence="13" type="ORF">UV05_C0051G0009</name>
</gene>